<sequence>MKNAVRMLIFFTLFLGCNKDENERISDPDRVAELMNANLEILTPGVFTINPDEVTIDNSIQIINNGSGVVGLESGSPMDNQITFNAPNGNVNAVGMRFGTSGPIYFVPVDANGVTDATATFSFLITEGICDDLSRICHDIRCYEFAQTTSGAISAANIQDVAMLCGNCDEPSCQGLLDSAECGLAGLDGSPRFNLTWSGNIDLDLYVTDPNGNTISYINPSSSSGGMLDIDCTGGCTGGNSENITWPDGGPSGQYTFYVNNFDGGNAPFNIQIRDNGQDVSAFSGSTNMSNDNSQTYTYTKQ</sequence>
<dbReference type="Proteomes" id="UP001589832">
    <property type="component" value="Unassembled WGS sequence"/>
</dbReference>
<reference evidence="1 2" key="1">
    <citation type="submission" date="2024-09" db="EMBL/GenBank/DDBJ databases">
        <authorList>
            <person name="Sun Q."/>
            <person name="Mori K."/>
        </authorList>
    </citation>
    <scope>NUCLEOTIDE SEQUENCE [LARGE SCALE GENOMIC DNA]</scope>
    <source>
        <strain evidence="1 2">NCAIM B.02481</strain>
    </source>
</reference>
<accession>A0ABV6Q667</accession>
<dbReference type="EMBL" id="JBHLTQ010000001">
    <property type="protein sequence ID" value="MFC0603772.1"/>
    <property type="molecule type" value="Genomic_DNA"/>
</dbReference>
<gene>
    <name evidence="1" type="ORF">ACFFGA_04345</name>
</gene>
<name>A0ABV6Q667_9FLAO</name>
<organism evidence="1 2">
    <name type="scientific">Winogradskyella pulchriflava</name>
    <dbReference type="NCBI Taxonomy" id="1110688"/>
    <lineage>
        <taxon>Bacteria</taxon>
        <taxon>Pseudomonadati</taxon>
        <taxon>Bacteroidota</taxon>
        <taxon>Flavobacteriia</taxon>
        <taxon>Flavobacteriales</taxon>
        <taxon>Flavobacteriaceae</taxon>
        <taxon>Winogradskyella</taxon>
    </lineage>
</organism>
<comment type="caution">
    <text evidence="1">The sequence shown here is derived from an EMBL/GenBank/DDBJ whole genome shotgun (WGS) entry which is preliminary data.</text>
</comment>
<dbReference type="RefSeq" id="WP_386060168.1">
    <property type="nucleotide sequence ID" value="NZ_JBHLTQ010000001.1"/>
</dbReference>
<evidence type="ECO:0000313" key="1">
    <source>
        <dbReference type="EMBL" id="MFC0603772.1"/>
    </source>
</evidence>
<dbReference type="Gene3D" id="2.60.120.380">
    <property type="match status" value="1"/>
</dbReference>
<proteinExistence type="predicted"/>
<protein>
    <submittedName>
        <fullName evidence="1">Uncharacterized protein</fullName>
    </submittedName>
</protein>
<evidence type="ECO:0000313" key="2">
    <source>
        <dbReference type="Proteomes" id="UP001589832"/>
    </source>
</evidence>
<keyword evidence="2" id="KW-1185">Reference proteome</keyword>
<dbReference type="PROSITE" id="PS51257">
    <property type="entry name" value="PROKAR_LIPOPROTEIN"/>
    <property type="match status" value="1"/>
</dbReference>